<name>A0A2T7EP09_9POAL</name>
<sequence>MTGTIHHVGAYERSGSSGAYSNRAFMPPASPQGKTVRRPDRAGLINGTTIQYFAVLKASTHVQRKVQGR</sequence>
<dbReference type="Gramene" id="PUZ69560">
    <property type="protein sequence ID" value="PUZ69560"/>
    <property type="gene ID" value="GQ55_2G119700"/>
</dbReference>
<proteinExistence type="predicted"/>
<organism evidence="2 3">
    <name type="scientific">Panicum hallii var. hallii</name>
    <dbReference type="NCBI Taxonomy" id="1504633"/>
    <lineage>
        <taxon>Eukaryota</taxon>
        <taxon>Viridiplantae</taxon>
        <taxon>Streptophyta</taxon>
        <taxon>Embryophyta</taxon>
        <taxon>Tracheophyta</taxon>
        <taxon>Spermatophyta</taxon>
        <taxon>Magnoliopsida</taxon>
        <taxon>Liliopsida</taxon>
        <taxon>Poales</taxon>
        <taxon>Poaceae</taxon>
        <taxon>PACMAD clade</taxon>
        <taxon>Panicoideae</taxon>
        <taxon>Panicodae</taxon>
        <taxon>Paniceae</taxon>
        <taxon>Panicinae</taxon>
        <taxon>Panicum</taxon>
        <taxon>Panicum sect. Panicum</taxon>
    </lineage>
</organism>
<accession>A0A2T7EP09</accession>
<dbReference type="Proteomes" id="UP000244336">
    <property type="component" value="Chromosome 2"/>
</dbReference>
<evidence type="ECO:0000313" key="3">
    <source>
        <dbReference type="Proteomes" id="UP000244336"/>
    </source>
</evidence>
<reference evidence="2 3" key="1">
    <citation type="submission" date="2018-04" db="EMBL/GenBank/DDBJ databases">
        <title>WGS assembly of Panicum hallii var. hallii HAL2.</title>
        <authorList>
            <person name="Lovell J."/>
            <person name="Jenkins J."/>
            <person name="Lowry D."/>
            <person name="Mamidi S."/>
            <person name="Sreedasyam A."/>
            <person name="Weng X."/>
            <person name="Barry K."/>
            <person name="Bonette J."/>
            <person name="Campitelli B."/>
            <person name="Daum C."/>
            <person name="Gordon S."/>
            <person name="Gould B."/>
            <person name="Lipzen A."/>
            <person name="MacQueen A."/>
            <person name="Palacio-Mejia J."/>
            <person name="Plott C."/>
            <person name="Shakirov E."/>
            <person name="Shu S."/>
            <person name="Yoshinaga Y."/>
            <person name="Zane M."/>
            <person name="Rokhsar D."/>
            <person name="Grimwood J."/>
            <person name="Schmutz J."/>
            <person name="Juenger T."/>
        </authorList>
    </citation>
    <scope>NUCLEOTIDE SEQUENCE [LARGE SCALE GENOMIC DNA]</scope>
    <source>
        <strain evidence="3">cv. HAL2</strain>
    </source>
</reference>
<dbReference type="EMBL" id="CM009750">
    <property type="protein sequence ID" value="PUZ69560.1"/>
    <property type="molecule type" value="Genomic_DNA"/>
</dbReference>
<evidence type="ECO:0000256" key="1">
    <source>
        <dbReference type="SAM" id="MobiDB-lite"/>
    </source>
</evidence>
<feature type="region of interest" description="Disordered" evidence="1">
    <location>
        <begin position="1"/>
        <end position="41"/>
    </location>
</feature>
<protein>
    <submittedName>
        <fullName evidence="2">Uncharacterized protein</fullName>
    </submittedName>
</protein>
<dbReference type="AlphaFoldDB" id="A0A2T7EP09"/>
<keyword evidence="3" id="KW-1185">Reference proteome</keyword>
<evidence type="ECO:0000313" key="2">
    <source>
        <dbReference type="EMBL" id="PUZ69560.1"/>
    </source>
</evidence>
<gene>
    <name evidence="2" type="ORF">GQ55_2G119700</name>
</gene>